<sequence>MRARTLTALVFRSYLFLFMPIRSPLAVHLQSQSLSFTMLLINDLQLYSSLFPNIARSWFRGAVHAGMLITSLQIALRV</sequence>
<evidence type="ECO:0000256" key="1">
    <source>
        <dbReference type="SAM" id="SignalP"/>
    </source>
</evidence>
<feature type="chain" id="PRO_5040252641" description="Secreted protein" evidence="1">
    <location>
        <begin position="27"/>
        <end position="78"/>
    </location>
</feature>
<dbReference type="EMBL" id="JADNYJ010000100">
    <property type="protein sequence ID" value="KAF8885669.1"/>
    <property type="molecule type" value="Genomic_DNA"/>
</dbReference>
<name>A0A9P5NHR0_GYMJU</name>
<evidence type="ECO:0000313" key="2">
    <source>
        <dbReference type="EMBL" id="KAF8885669.1"/>
    </source>
</evidence>
<protein>
    <recommendedName>
        <fullName evidence="4">Secreted protein</fullName>
    </recommendedName>
</protein>
<keyword evidence="1" id="KW-0732">Signal</keyword>
<proteinExistence type="predicted"/>
<gene>
    <name evidence="2" type="ORF">CPB84DRAFT_1788106</name>
</gene>
<dbReference type="AlphaFoldDB" id="A0A9P5NHR0"/>
<dbReference type="Proteomes" id="UP000724874">
    <property type="component" value="Unassembled WGS sequence"/>
</dbReference>
<evidence type="ECO:0008006" key="4">
    <source>
        <dbReference type="Google" id="ProtNLM"/>
    </source>
</evidence>
<accession>A0A9P5NHR0</accession>
<comment type="caution">
    <text evidence="2">The sequence shown here is derived from an EMBL/GenBank/DDBJ whole genome shotgun (WGS) entry which is preliminary data.</text>
</comment>
<evidence type="ECO:0000313" key="3">
    <source>
        <dbReference type="Proteomes" id="UP000724874"/>
    </source>
</evidence>
<feature type="signal peptide" evidence="1">
    <location>
        <begin position="1"/>
        <end position="26"/>
    </location>
</feature>
<organism evidence="2 3">
    <name type="scientific">Gymnopilus junonius</name>
    <name type="common">Spectacular rustgill mushroom</name>
    <name type="synonym">Gymnopilus spectabilis subsp. junonius</name>
    <dbReference type="NCBI Taxonomy" id="109634"/>
    <lineage>
        <taxon>Eukaryota</taxon>
        <taxon>Fungi</taxon>
        <taxon>Dikarya</taxon>
        <taxon>Basidiomycota</taxon>
        <taxon>Agaricomycotina</taxon>
        <taxon>Agaricomycetes</taxon>
        <taxon>Agaricomycetidae</taxon>
        <taxon>Agaricales</taxon>
        <taxon>Agaricineae</taxon>
        <taxon>Hymenogastraceae</taxon>
        <taxon>Gymnopilus</taxon>
    </lineage>
</organism>
<reference evidence="2" key="1">
    <citation type="submission" date="2020-11" db="EMBL/GenBank/DDBJ databases">
        <authorList>
            <consortium name="DOE Joint Genome Institute"/>
            <person name="Ahrendt S."/>
            <person name="Riley R."/>
            <person name="Andreopoulos W."/>
            <person name="LaButti K."/>
            <person name="Pangilinan J."/>
            <person name="Ruiz-duenas F.J."/>
            <person name="Barrasa J.M."/>
            <person name="Sanchez-Garcia M."/>
            <person name="Camarero S."/>
            <person name="Miyauchi S."/>
            <person name="Serrano A."/>
            <person name="Linde D."/>
            <person name="Babiker R."/>
            <person name="Drula E."/>
            <person name="Ayuso-Fernandez I."/>
            <person name="Pacheco R."/>
            <person name="Padilla G."/>
            <person name="Ferreira P."/>
            <person name="Barriuso J."/>
            <person name="Kellner H."/>
            <person name="Castanera R."/>
            <person name="Alfaro M."/>
            <person name="Ramirez L."/>
            <person name="Pisabarro A.G."/>
            <person name="Kuo A."/>
            <person name="Tritt A."/>
            <person name="Lipzen A."/>
            <person name="He G."/>
            <person name="Yan M."/>
            <person name="Ng V."/>
            <person name="Cullen D."/>
            <person name="Martin F."/>
            <person name="Rosso M.-N."/>
            <person name="Henrissat B."/>
            <person name="Hibbett D."/>
            <person name="Martinez A.T."/>
            <person name="Grigoriev I.V."/>
        </authorList>
    </citation>
    <scope>NUCLEOTIDE SEQUENCE</scope>
    <source>
        <strain evidence="2">AH 44721</strain>
    </source>
</reference>
<keyword evidence="3" id="KW-1185">Reference proteome</keyword>